<evidence type="ECO:0000256" key="4">
    <source>
        <dbReference type="ARBA" id="ARBA00022692"/>
    </source>
</evidence>
<reference evidence="11" key="4">
    <citation type="submission" date="2025-09" db="UniProtKB">
        <authorList>
            <consortium name="Ensembl"/>
        </authorList>
    </citation>
    <scope>IDENTIFICATION</scope>
</reference>
<keyword evidence="3 9" id="KW-0808">Transferase</keyword>
<dbReference type="Proteomes" id="UP000008144">
    <property type="component" value="Chromosome 7"/>
</dbReference>
<dbReference type="PANTHER" id="PTHR12369:SF11">
    <property type="entry name" value="HEXOSYLTRANSFERASE"/>
    <property type="match status" value="1"/>
</dbReference>
<dbReference type="Ensembl" id="ENSCINT00000016009.3">
    <property type="protein sequence ID" value="ENSCINP00000016009.3"/>
    <property type="gene ID" value="ENSCING00000007830.3"/>
</dbReference>
<sequence>MRFLRGLNILRIMTGIMLGFLSRIAFEQLRGSTRLTVGTHMDNIKSLDCPKCPIDDHCTLCEPTHVKNPTENIPSAYKPKGMYEVTRWLQFDEHYVYDIINEEPKIPLVGHWLEEVRAVTQVAMDYINANRMLGQSWSLVKLHDGYLRRDALRGTEYILDVVVQPASHNFSYFINERMFRVNLVHPLKSMGEAEEVRVQRHVEGRLKIIVPVKITSPGIVASIDNFVKSKPKPQVHLVLVLFLGSNKKEISGYKNKLQELETKIKSHQKVNIQIYPVEGLYSYFKGVRYGIKKATISTDVVLLATIEAAFTEQLYHHCQANAIPKKRVYFPIAFGQFNPDIIKKGMPPGKPKDVNKRDHNKFTGYWMHDTFDFVCANQADMVGILNNLSSLGRRMGSTTEALGTKIYDAFLRSDIEVICAVEPGLYRTYGMTCSKGELTDKSYQHCMRTKAMSLGSKPALGILYINEVLQKKN</sequence>
<dbReference type="InterPro" id="IPR051227">
    <property type="entry name" value="CS_glycosyltransferase"/>
</dbReference>
<reference evidence="11" key="3">
    <citation type="submission" date="2025-08" db="UniProtKB">
        <authorList>
            <consortium name="Ensembl"/>
        </authorList>
    </citation>
    <scope>IDENTIFICATION</scope>
</reference>
<protein>
    <recommendedName>
        <fullName evidence="9">Hexosyltransferase</fullName>
        <ecNumber evidence="9">2.4.1.-</ecNumber>
    </recommendedName>
</protein>
<dbReference type="OMA" id="RWLQFDE"/>
<comment type="similarity">
    <text evidence="2 9">Belongs to the chondroitin N-acetylgalactosaminyltransferase family.</text>
</comment>
<evidence type="ECO:0000256" key="1">
    <source>
        <dbReference type="ARBA" id="ARBA00004447"/>
    </source>
</evidence>
<name>F6WTT2_CIOIN</name>
<dbReference type="GO" id="GO:0047238">
    <property type="term" value="F:glucuronosyl-N-acetylgalactosaminyl-proteoglycan 4-beta-N-acetylgalactosaminyltransferase activity"/>
    <property type="evidence" value="ECO:0000318"/>
    <property type="project" value="GO_Central"/>
</dbReference>
<keyword evidence="6 9" id="KW-1133">Transmembrane helix</keyword>
<keyword evidence="12" id="KW-1185">Reference proteome</keyword>
<dbReference type="EC" id="2.4.1.-" evidence="9"/>
<evidence type="ECO:0000256" key="10">
    <source>
        <dbReference type="SAM" id="Coils"/>
    </source>
</evidence>
<dbReference type="HOGENOM" id="CLU_577399_0_0_1"/>
<evidence type="ECO:0000256" key="8">
    <source>
        <dbReference type="ARBA" id="ARBA00023136"/>
    </source>
</evidence>
<evidence type="ECO:0000256" key="9">
    <source>
        <dbReference type="RuleBase" id="RU364016"/>
    </source>
</evidence>
<dbReference type="InterPro" id="IPR008428">
    <property type="entry name" value="Chond_GalNAc"/>
</dbReference>
<accession>F6WTT2</accession>
<feature type="coiled-coil region" evidence="10">
    <location>
        <begin position="243"/>
        <end position="270"/>
    </location>
</feature>
<dbReference type="EMBL" id="EAAA01002402">
    <property type="status" value="NOT_ANNOTATED_CDS"/>
    <property type="molecule type" value="Genomic_DNA"/>
</dbReference>
<proteinExistence type="inferred from homology"/>
<evidence type="ECO:0000256" key="5">
    <source>
        <dbReference type="ARBA" id="ARBA00022968"/>
    </source>
</evidence>
<comment type="subcellular location">
    <subcellularLocation>
        <location evidence="1 9">Golgi apparatus</location>
        <location evidence="1 9">Golgi stack membrane</location>
        <topology evidence="1 9">Single-pass type II membrane protein</topology>
    </subcellularLocation>
</comment>
<evidence type="ECO:0000256" key="6">
    <source>
        <dbReference type="ARBA" id="ARBA00022989"/>
    </source>
</evidence>
<reference evidence="11" key="2">
    <citation type="journal article" date="2008" name="Genome Biol.">
        <title>Improved genome assembly and evidence-based global gene model set for the chordate Ciona intestinalis: new insight into intron and operon populations.</title>
        <authorList>
            <person name="Satou Y."/>
            <person name="Mineta K."/>
            <person name="Ogasawara M."/>
            <person name="Sasakura Y."/>
            <person name="Shoguchi E."/>
            <person name="Ueno K."/>
            <person name="Yamada L."/>
            <person name="Matsumoto J."/>
            <person name="Wasserscheid J."/>
            <person name="Dewar K."/>
            <person name="Wiley G.B."/>
            <person name="Macmil S.L."/>
            <person name="Roe B.A."/>
            <person name="Zeller R.W."/>
            <person name="Hastings K.E."/>
            <person name="Lemaire P."/>
            <person name="Lindquist E."/>
            <person name="Endo T."/>
            <person name="Hotta K."/>
            <person name="Inaba K."/>
        </authorList>
    </citation>
    <scope>NUCLEOTIDE SEQUENCE [LARGE SCALE GENOMIC DNA]</scope>
    <source>
        <strain evidence="11">wild type</strain>
    </source>
</reference>
<evidence type="ECO:0000256" key="3">
    <source>
        <dbReference type="ARBA" id="ARBA00022679"/>
    </source>
</evidence>
<keyword evidence="5 9" id="KW-0735">Signal-anchor</keyword>
<feature type="transmembrane region" description="Helical" evidence="9">
    <location>
        <begin position="7"/>
        <end position="26"/>
    </location>
</feature>
<keyword evidence="10" id="KW-0175">Coiled coil</keyword>
<keyword evidence="8 9" id="KW-0472">Membrane</keyword>
<evidence type="ECO:0000256" key="2">
    <source>
        <dbReference type="ARBA" id="ARBA00009239"/>
    </source>
</evidence>
<dbReference type="GO" id="GO:0032580">
    <property type="term" value="C:Golgi cisterna membrane"/>
    <property type="evidence" value="ECO:0007669"/>
    <property type="project" value="UniProtKB-SubCell"/>
</dbReference>
<evidence type="ECO:0000256" key="7">
    <source>
        <dbReference type="ARBA" id="ARBA00023034"/>
    </source>
</evidence>
<evidence type="ECO:0000313" key="12">
    <source>
        <dbReference type="Proteomes" id="UP000008144"/>
    </source>
</evidence>
<organism evidence="11 12">
    <name type="scientific">Ciona intestinalis</name>
    <name type="common">Transparent sea squirt</name>
    <name type="synonym">Ascidia intestinalis</name>
    <dbReference type="NCBI Taxonomy" id="7719"/>
    <lineage>
        <taxon>Eukaryota</taxon>
        <taxon>Metazoa</taxon>
        <taxon>Chordata</taxon>
        <taxon>Tunicata</taxon>
        <taxon>Ascidiacea</taxon>
        <taxon>Phlebobranchia</taxon>
        <taxon>Cionidae</taxon>
        <taxon>Ciona</taxon>
    </lineage>
</organism>
<reference evidence="12" key="1">
    <citation type="journal article" date="2002" name="Science">
        <title>The draft genome of Ciona intestinalis: insights into chordate and vertebrate origins.</title>
        <authorList>
            <person name="Dehal P."/>
            <person name="Satou Y."/>
            <person name="Campbell R.K."/>
            <person name="Chapman J."/>
            <person name="Degnan B."/>
            <person name="De Tomaso A."/>
            <person name="Davidson B."/>
            <person name="Di Gregorio A."/>
            <person name="Gelpke M."/>
            <person name="Goodstein D.M."/>
            <person name="Harafuji N."/>
            <person name="Hastings K.E."/>
            <person name="Ho I."/>
            <person name="Hotta K."/>
            <person name="Huang W."/>
            <person name="Kawashima T."/>
            <person name="Lemaire P."/>
            <person name="Martinez D."/>
            <person name="Meinertzhagen I.A."/>
            <person name="Necula S."/>
            <person name="Nonaka M."/>
            <person name="Putnam N."/>
            <person name="Rash S."/>
            <person name="Saiga H."/>
            <person name="Satake M."/>
            <person name="Terry A."/>
            <person name="Yamada L."/>
            <person name="Wang H.G."/>
            <person name="Awazu S."/>
            <person name="Azumi K."/>
            <person name="Boore J."/>
            <person name="Branno M."/>
            <person name="Chin-Bow S."/>
            <person name="DeSantis R."/>
            <person name="Doyle S."/>
            <person name="Francino P."/>
            <person name="Keys D.N."/>
            <person name="Haga S."/>
            <person name="Hayashi H."/>
            <person name="Hino K."/>
            <person name="Imai K.S."/>
            <person name="Inaba K."/>
            <person name="Kano S."/>
            <person name="Kobayashi K."/>
            <person name="Kobayashi M."/>
            <person name="Lee B.I."/>
            <person name="Makabe K.W."/>
            <person name="Manohar C."/>
            <person name="Matassi G."/>
            <person name="Medina M."/>
            <person name="Mochizuki Y."/>
            <person name="Mount S."/>
            <person name="Morishita T."/>
            <person name="Miura S."/>
            <person name="Nakayama A."/>
            <person name="Nishizaka S."/>
            <person name="Nomoto H."/>
            <person name="Ohta F."/>
            <person name="Oishi K."/>
            <person name="Rigoutsos I."/>
            <person name="Sano M."/>
            <person name="Sasaki A."/>
            <person name="Sasakura Y."/>
            <person name="Shoguchi E."/>
            <person name="Shin-i T."/>
            <person name="Spagnuolo A."/>
            <person name="Stainier D."/>
            <person name="Suzuki M.M."/>
            <person name="Tassy O."/>
            <person name="Takatori N."/>
            <person name="Tokuoka M."/>
            <person name="Yagi K."/>
            <person name="Yoshizaki F."/>
            <person name="Wada S."/>
            <person name="Zhang C."/>
            <person name="Hyatt P.D."/>
            <person name="Larimer F."/>
            <person name="Detter C."/>
            <person name="Doggett N."/>
            <person name="Glavina T."/>
            <person name="Hawkins T."/>
            <person name="Richardson P."/>
            <person name="Lucas S."/>
            <person name="Kohara Y."/>
            <person name="Levine M."/>
            <person name="Satoh N."/>
            <person name="Rokhsar D.S."/>
        </authorList>
    </citation>
    <scope>NUCLEOTIDE SEQUENCE [LARGE SCALE GENOMIC DNA]</scope>
</reference>
<dbReference type="PANTHER" id="PTHR12369">
    <property type="entry name" value="CHONDROITIN SYNTHASE"/>
    <property type="match status" value="1"/>
</dbReference>
<dbReference type="STRING" id="7719.ENSCINP00000016009"/>
<keyword evidence="4 9" id="KW-0812">Transmembrane</keyword>
<dbReference type="Pfam" id="PF05679">
    <property type="entry name" value="CHGN"/>
    <property type="match status" value="1"/>
</dbReference>
<evidence type="ECO:0000313" key="11">
    <source>
        <dbReference type="Ensembl" id="ENSCINP00000016009.3"/>
    </source>
</evidence>
<keyword evidence="7 9" id="KW-0333">Golgi apparatus</keyword>
<dbReference type="AlphaFoldDB" id="F6WTT2"/>
<dbReference type="GO" id="GO:0050650">
    <property type="term" value="P:chondroitin sulfate proteoglycan biosynthetic process"/>
    <property type="evidence" value="ECO:0000318"/>
    <property type="project" value="GO_Central"/>
</dbReference>
<dbReference type="GeneTree" id="ENSGT01050000244857"/>
<dbReference type="InParanoid" id="F6WTT2"/>